<comment type="caution">
    <text evidence="8">The sequence shown here is derived from an EMBL/GenBank/DDBJ whole genome shotgun (WGS) entry which is preliminary data.</text>
</comment>
<evidence type="ECO:0000256" key="5">
    <source>
        <dbReference type="ARBA" id="ARBA00023012"/>
    </source>
</evidence>
<dbReference type="SUPFAM" id="SSF47384">
    <property type="entry name" value="Homodimeric domain of signal transducing histidine kinase"/>
    <property type="match status" value="1"/>
</dbReference>
<dbReference type="SMART" id="SM00388">
    <property type="entry name" value="HisKA"/>
    <property type="match status" value="1"/>
</dbReference>
<sequence length="615" mass="68973">MEKNPQQVHQSKWRPGMTPVGKHAPRSPSVKTRHKRRMPFNQAEAILEAFPESIIACDREGKILWINAAARKLFEVPSEVSCRGTDYQQFLKHYTQPDEQKQDISSEQWLMNLVLNKEAASSSPEKALILHLPSGREVAVTLWNVAIGEAQKHLMGNAYTFHDLTYCHQKAIQLQRVHETLLTLNAAISQIPELIDLAWPEETLLLSHPAVFVAQRLVEVIRHVLDCLRVSLLAYRPPARYLYYVAGSGFTPEQEQHFREERGKYLPSEGVDETVIARLPANQEAILASDSLLRRLVCPEGGEPENLLIVPLFLDQQLAGYLAIVKAGGEREYSPEEVELVKAVAAQAVLVMGCLRCLHEQTETETRTLVLHEVQHLSNDFLTLASHELRTPLTGIMGNLQLVQRRLDTLKCQQTDQVSEHITRAQQPLTSASQSAWLLQRMINDLIDDARIQTNQLALSMTPCDLSTLLKEAIAKQQHDRPEHAIILEKIPTEQAVPILADVQRITQVLTTYLTNALRSAPAERPVSVALTVEDTVARVSVHDEGPGIPAEEQAHLWDRFHRGKGSSIQHELDLSFGLGLYLCKSLIELHQGHVGVQSAPGQGSTFWFTLLLAR</sequence>
<proteinExistence type="predicted"/>
<reference evidence="8 9" key="1">
    <citation type="journal article" date="2011" name="Stand. Genomic Sci.">
        <title>Non-contiguous finished genome sequence and contextual data of the filamentous soil bacterium Ktedonobacter racemifer type strain (SOSP1-21).</title>
        <authorList>
            <person name="Chang Y.J."/>
            <person name="Land M."/>
            <person name="Hauser L."/>
            <person name="Chertkov O."/>
            <person name="Del Rio T.G."/>
            <person name="Nolan M."/>
            <person name="Copeland A."/>
            <person name="Tice H."/>
            <person name="Cheng J.F."/>
            <person name="Lucas S."/>
            <person name="Han C."/>
            <person name="Goodwin L."/>
            <person name="Pitluck S."/>
            <person name="Ivanova N."/>
            <person name="Ovchinikova G."/>
            <person name="Pati A."/>
            <person name="Chen A."/>
            <person name="Palaniappan K."/>
            <person name="Mavromatis K."/>
            <person name="Liolios K."/>
            <person name="Brettin T."/>
            <person name="Fiebig A."/>
            <person name="Rohde M."/>
            <person name="Abt B."/>
            <person name="Goker M."/>
            <person name="Detter J.C."/>
            <person name="Woyke T."/>
            <person name="Bristow J."/>
            <person name="Eisen J.A."/>
            <person name="Markowitz V."/>
            <person name="Hugenholtz P."/>
            <person name="Kyrpides N.C."/>
            <person name="Klenk H.P."/>
            <person name="Lapidus A."/>
        </authorList>
    </citation>
    <scope>NUCLEOTIDE SEQUENCE [LARGE SCALE GENOMIC DNA]</scope>
    <source>
        <strain evidence="9">DSM 44963</strain>
    </source>
</reference>
<dbReference type="InterPro" id="IPR013767">
    <property type="entry name" value="PAS_fold"/>
</dbReference>
<evidence type="ECO:0000256" key="3">
    <source>
        <dbReference type="ARBA" id="ARBA00022553"/>
    </source>
</evidence>
<dbReference type="SMART" id="SM00091">
    <property type="entry name" value="PAS"/>
    <property type="match status" value="1"/>
</dbReference>
<dbReference type="SMART" id="SM00065">
    <property type="entry name" value="GAF"/>
    <property type="match status" value="1"/>
</dbReference>
<dbReference type="PROSITE" id="PS50109">
    <property type="entry name" value="HIS_KIN"/>
    <property type="match status" value="1"/>
</dbReference>
<dbReference type="InterPro" id="IPR036097">
    <property type="entry name" value="HisK_dim/P_sf"/>
</dbReference>
<keyword evidence="5" id="KW-0902">Two-component regulatory system</keyword>
<dbReference type="EMBL" id="ADVG01000001">
    <property type="protein sequence ID" value="EFH88874.1"/>
    <property type="molecule type" value="Genomic_DNA"/>
</dbReference>
<dbReference type="Pfam" id="PF02518">
    <property type="entry name" value="HATPase_c"/>
    <property type="match status" value="1"/>
</dbReference>
<gene>
    <name evidence="8" type="ORF">Krac_10380</name>
</gene>
<evidence type="ECO:0000256" key="6">
    <source>
        <dbReference type="SAM" id="MobiDB-lite"/>
    </source>
</evidence>
<dbReference type="eggNOG" id="COG5002">
    <property type="taxonomic scope" value="Bacteria"/>
</dbReference>
<dbReference type="AlphaFoldDB" id="D6TGU5"/>
<dbReference type="EC" id="2.7.13.3" evidence="2"/>
<dbReference type="Gene3D" id="1.10.287.130">
    <property type="match status" value="1"/>
</dbReference>
<feature type="domain" description="Histidine kinase" evidence="7">
    <location>
        <begin position="384"/>
        <end position="615"/>
    </location>
</feature>
<dbReference type="Pfam" id="PF00989">
    <property type="entry name" value="PAS"/>
    <property type="match status" value="1"/>
</dbReference>
<evidence type="ECO:0000313" key="9">
    <source>
        <dbReference type="Proteomes" id="UP000004508"/>
    </source>
</evidence>
<evidence type="ECO:0000256" key="2">
    <source>
        <dbReference type="ARBA" id="ARBA00012438"/>
    </source>
</evidence>
<evidence type="ECO:0000256" key="1">
    <source>
        <dbReference type="ARBA" id="ARBA00000085"/>
    </source>
</evidence>
<dbReference type="InterPro" id="IPR004358">
    <property type="entry name" value="Sig_transdc_His_kin-like_C"/>
</dbReference>
<dbReference type="GO" id="GO:0006355">
    <property type="term" value="P:regulation of DNA-templated transcription"/>
    <property type="evidence" value="ECO:0007669"/>
    <property type="project" value="InterPro"/>
</dbReference>
<dbReference type="PRINTS" id="PR00344">
    <property type="entry name" value="BCTRLSENSOR"/>
</dbReference>
<dbReference type="SUPFAM" id="SSF55785">
    <property type="entry name" value="PYP-like sensor domain (PAS domain)"/>
    <property type="match status" value="1"/>
</dbReference>
<organism evidence="8 9">
    <name type="scientific">Ktedonobacter racemifer DSM 44963</name>
    <dbReference type="NCBI Taxonomy" id="485913"/>
    <lineage>
        <taxon>Bacteria</taxon>
        <taxon>Bacillati</taxon>
        <taxon>Chloroflexota</taxon>
        <taxon>Ktedonobacteria</taxon>
        <taxon>Ktedonobacterales</taxon>
        <taxon>Ktedonobacteraceae</taxon>
        <taxon>Ktedonobacter</taxon>
    </lineage>
</organism>
<dbReference type="Gene3D" id="3.30.450.40">
    <property type="match status" value="1"/>
</dbReference>
<dbReference type="Pfam" id="PF01590">
    <property type="entry name" value="GAF"/>
    <property type="match status" value="1"/>
</dbReference>
<dbReference type="SMART" id="SM00387">
    <property type="entry name" value="HATPase_c"/>
    <property type="match status" value="1"/>
</dbReference>
<evidence type="ECO:0000259" key="7">
    <source>
        <dbReference type="PROSITE" id="PS50109"/>
    </source>
</evidence>
<evidence type="ECO:0000313" key="8">
    <source>
        <dbReference type="EMBL" id="EFH88874.1"/>
    </source>
</evidence>
<dbReference type="InterPro" id="IPR005467">
    <property type="entry name" value="His_kinase_dom"/>
</dbReference>
<dbReference type="STRING" id="485913.Krac_10380"/>
<keyword evidence="4 8" id="KW-0418">Kinase</keyword>
<dbReference type="InterPro" id="IPR035965">
    <property type="entry name" value="PAS-like_dom_sf"/>
</dbReference>
<dbReference type="CDD" id="cd00075">
    <property type="entry name" value="HATPase"/>
    <property type="match status" value="1"/>
</dbReference>
<dbReference type="SUPFAM" id="SSF55874">
    <property type="entry name" value="ATPase domain of HSP90 chaperone/DNA topoisomerase II/histidine kinase"/>
    <property type="match status" value="1"/>
</dbReference>
<accession>D6TGU5</accession>
<dbReference type="SUPFAM" id="SSF55781">
    <property type="entry name" value="GAF domain-like"/>
    <property type="match status" value="1"/>
</dbReference>
<dbReference type="InterPro" id="IPR000014">
    <property type="entry name" value="PAS"/>
</dbReference>
<feature type="compositionally biased region" description="Polar residues" evidence="6">
    <location>
        <begin position="1"/>
        <end position="10"/>
    </location>
</feature>
<keyword evidence="3" id="KW-0597">Phosphoprotein</keyword>
<dbReference type="GO" id="GO:0000155">
    <property type="term" value="F:phosphorelay sensor kinase activity"/>
    <property type="evidence" value="ECO:0007669"/>
    <property type="project" value="InterPro"/>
</dbReference>
<dbReference type="InParanoid" id="D6TGU5"/>
<comment type="catalytic activity">
    <reaction evidence="1">
        <text>ATP + protein L-histidine = ADP + protein N-phospho-L-histidine.</text>
        <dbReference type="EC" id="2.7.13.3"/>
    </reaction>
</comment>
<dbReference type="Gene3D" id="3.30.565.10">
    <property type="entry name" value="Histidine kinase-like ATPase, C-terminal domain"/>
    <property type="match status" value="1"/>
</dbReference>
<dbReference type="CDD" id="cd00082">
    <property type="entry name" value="HisKA"/>
    <property type="match status" value="1"/>
</dbReference>
<dbReference type="Proteomes" id="UP000004508">
    <property type="component" value="Unassembled WGS sequence"/>
</dbReference>
<dbReference type="Pfam" id="PF00512">
    <property type="entry name" value="HisKA"/>
    <property type="match status" value="1"/>
</dbReference>
<feature type="region of interest" description="Disordered" evidence="6">
    <location>
        <begin position="1"/>
        <end position="36"/>
    </location>
</feature>
<name>D6TGU5_KTERA</name>
<dbReference type="Gene3D" id="3.30.450.20">
    <property type="entry name" value="PAS domain"/>
    <property type="match status" value="1"/>
</dbReference>
<dbReference type="PANTHER" id="PTHR43547:SF2">
    <property type="entry name" value="HYBRID SIGNAL TRANSDUCTION HISTIDINE KINASE C"/>
    <property type="match status" value="1"/>
</dbReference>
<keyword evidence="4 8" id="KW-0808">Transferase</keyword>
<dbReference type="InterPro" id="IPR036890">
    <property type="entry name" value="HATPase_C_sf"/>
</dbReference>
<dbReference type="InterPro" id="IPR003661">
    <property type="entry name" value="HisK_dim/P_dom"/>
</dbReference>
<evidence type="ECO:0000256" key="4">
    <source>
        <dbReference type="ARBA" id="ARBA00022777"/>
    </source>
</evidence>
<dbReference type="InterPro" id="IPR029016">
    <property type="entry name" value="GAF-like_dom_sf"/>
</dbReference>
<dbReference type="InterPro" id="IPR003594">
    <property type="entry name" value="HATPase_dom"/>
</dbReference>
<dbReference type="PANTHER" id="PTHR43547">
    <property type="entry name" value="TWO-COMPONENT HISTIDINE KINASE"/>
    <property type="match status" value="1"/>
</dbReference>
<keyword evidence="9" id="KW-1185">Reference proteome</keyword>
<protein>
    <recommendedName>
        <fullName evidence="2">histidine kinase</fullName>
        <ecNumber evidence="2">2.7.13.3</ecNumber>
    </recommendedName>
</protein>
<dbReference type="OrthoDB" id="140917at2"/>
<dbReference type="InterPro" id="IPR003018">
    <property type="entry name" value="GAF"/>
</dbReference>